<keyword evidence="3" id="KW-0645">Protease</keyword>
<organism evidence="3 4">
    <name type="scientific">Clostridium gallinarum</name>
    <dbReference type="NCBI Taxonomy" id="2762246"/>
    <lineage>
        <taxon>Bacteria</taxon>
        <taxon>Bacillati</taxon>
        <taxon>Bacillota</taxon>
        <taxon>Clostridia</taxon>
        <taxon>Eubacteriales</taxon>
        <taxon>Clostridiaceae</taxon>
        <taxon>Clostridium</taxon>
    </lineage>
</organism>
<dbReference type="Pfam" id="PF02517">
    <property type="entry name" value="Rce1-like"/>
    <property type="match status" value="1"/>
</dbReference>
<keyword evidence="3" id="KW-0378">Hydrolase</keyword>
<dbReference type="RefSeq" id="WP_191747287.1">
    <property type="nucleotide sequence ID" value="NZ_JACSQZ010000001.1"/>
</dbReference>
<keyword evidence="1" id="KW-0472">Membrane</keyword>
<dbReference type="EMBL" id="JACSQZ010000001">
    <property type="protein sequence ID" value="MBD7913542.1"/>
    <property type="molecule type" value="Genomic_DNA"/>
</dbReference>
<dbReference type="PANTHER" id="PTHR36435">
    <property type="entry name" value="SLR1288 PROTEIN"/>
    <property type="match status" value="1"/>
</dbReference>
<dbReference type="Proteomes" id="UP000640335">
    <property type="component" value="Unassembled WGS sequence"/>
</dbReference>
<feature type="domain" description="CAAX prenyl protease 2/Lysostaphin resistance protein A-like" evidence="2">
    <location>
        <begin position="152"/>
        <end position="240"/>
    </location>
</feature>
<evidence type="ECO:0000313" key="4">
    <source>
        <dbReference type="Proteomes" id="UP000640335"/>
    </source>
</evidence>
<dbReference type="InterPro" id="IPR052710">
    <property type="entry name" value="CAAX_protease"/>
</dbReference>
<feature type="transmembrane region" description="Helical" evidence="1">
    <location>
        <begin position="206"/>
        <end position="222"/>
    </location>
</feature>
<feature type="transmembrane region" description="Helical" evidence="1">
    <location>
        <begin position="255"/>
        <end position="276"/>
    </location>
</feature>
<evidence type="ECO:0000259" key="2">
    <source>
        <dbReference type="Pfam" id="PF02517"/>
    </source>
</evidence>
<dbReference type="GO" id="GO:0008237">
    <property type="term" value="F:metallopeptidase activity"/>
    <property type="evidence" value="ECO:0007669"/>
    <property type="project" value="UniProtKB-KW"/>
</dbReference>
<gene>
    <name evidence="3" type="ORF">H9660_00125</name>
</gene>
<feature type="transmembrane region" description="Helical" evidence="1">
    <location>
        <begin position="59"/>
        <end position="86"/>
    </location>
</feature>
<reference evidence="3 4" key="1">
    <citation type="submission" date="2020-08" db="EMBL/GenBank/DDBJ databases">
        <title>A Genomic Blueprint of the Chicken Gut Microbiome.</title>
        <authorList>
            <person name="Gilroy R."/>
            <person name="Ravi A."/>
            <person name="Getino M."/>
            <person name="Pursley I."/>
            <person name="Horton D.L."/>
            <person name="Alikhan N.-F."/>
            <person name="Baker D."/>
            <person name="Gharbi K."/>
            <person name="Hall N."/>
            <person name="Watson M."/>
            <person name="Adriaenssens E.M."/>
            <person name="Foster-Nyarko E."/>
            <person name="Jarju S."/>
            <person name="Secka A."/>
            <person name="Antonio M."/>
            <person name="Oren A."/>
            <person name="Chaudhuri R."/>
            <person name="La Ragione R.M."/>
            <person name="Hildebrand F."/>
            <person name="Pallen M.J."/>
        </authorList>
    </citation>
    <scope>NUCLEOTIDE SEQUENCE [LARGE SCALE GENOMIC DNA]</scope>
    <source>
        <strain evidence="3 4">Sa3CUN1</strain>
    </source>
</reference>
<evidence type="ECO:0000256" key="1">
    <source>
        <dbReference type="SAM" id="Phobius"/>
    </source>
</evidence>
<feature type="transmembrane region" description="Helical" evidence="1">
    <location>
        <begin position="12"/>
        <end position="39"/>
    </location>
</feature>
<evidence type="ECO:0000313" key="3">
    <source>
        <dbReference type="EMBL" id="MBD7913542.1"/>
    </source>
</evidence>
<dbReference type="PANTHER" id="PTHR36435:SF1">
    <property type="entry name" value="CAAX AMINO TERMINAL PROTEASE FAMILY PROTEIN"/>
    <property type="match status" value="1"/>
</dbReference>
<name>A0ABR8PZE1_9CLOT</name>
<dbReference type="InterPro" id="IPR003675">
    <property type="entry name" value="Rce1/LyrA-like_dom"/>
</dbReference>
<accession>A0ABR8PZE1</accession>
<protein>
    <submittedName>
        <fullName evidence="3">CPBP family intramembrane metalloprotease</fullName>
    </submittedName>
</protein>
<keyword evidence="4" id="KW-1185">Reference proteome</keyword>
<keyword evidence="3" id="KW-0482">Metalloprotease</keyword>
<feature type="transmembrane region" description="Helical" evidence="1">
    <location>
        <begin position="107"/>
        <end position="128"/>
    </location>
</feature>
<feature type="transmembrane region" description="Helical" evidence="1">
    <location>
        <begin position="148"/>
        <end position="172"/>
    </location>
</feature>
<proteinExistence type="predicted"/>
<feature type="transmembrane region" description="Helical" evidence="1">
    <location>
        <begin position="227"/>
        <end position="249"/>
    </location>
</feature>
<comment type="caution">
    <text evidence="3">The sequence shown here is derived from an EMBL/GenBank/DDBJ whole genome shotgun (WGS) entry which is preliminary data.</text>
</comment>
<sequence>MKEKLKAFFAAIGYLLLTVGIQLVISIIGGIGVGIYYVVKEVSKSTNGANLFEDNLDNLVTFTAGLTNVFLLISSIVTIFTLILIYKIKKRNYKRDLQLIKTSNINILFAIILGASCWLFNAGALSLVEESGIFYSQFEYMNEILSPLSQGSIILSIITVGIVAPIAEEFLFRGVVYNTLNRKISVRWTIIIQAILFGVFHGNLIQGSYATLLGVIFGYVTYKTKSLWPAIIMHMTNNLVATMAPYILGNYFGNILIYIAFTLVGIIGITVFLIILNSKNSKSKDTVIDFENFNNLN</sequence>
<keyword evidence="1" id="KW-0812">Transmembrane</keyword>
<keyword evidence="1" id="KW-1133">Transmembrane helix</keyword>